<dbReference type="Proteomes" id="UP001596542">
    <property type="component" value="Unassembled WGS sequence"/>
</dbReference>
<evidence type="ECO:0000313" key="2">
    <source>
        <dbReference type="Proteomes" id="UP001596542"/>
    </source>
</evidence>
<keyword evidence="2" id="KW-1185">Reference proteome</keyword>
<dbReference type="RefSeq" id="WP_382272261.1">
    <property type="nucleotide sequence ID" value="NZ_JBHTBU010000002.1"/>
</dbReference>
<evidence type="ECO:0000313" key="1">
    <source>
        <dbReference type="EMBL" id="MFC7288863.1"/>
    </source>
</evidence>
<dbReference type="Gene3D" id="1.25.40.10">
    <property type="entry name" value="Tetratricopeptide repeat domain"/>
    <property type="match status" value="1"/>
</dbReference>
<gene>
    <name evidence="1" type="ORF">ACFQPC_12495</name>
</gene>
<name>A0ABW2ICQ0_9BURK</name>
<dbReference type="Pfam" id="PF08238">
    <property type="entry name" value="Sel1"/>
    <property type="match status" value="4"/>
</dbReference>
<dbReference type="InterPro" id="IPR006597">
    <property type="entry name" value="Sel1-like"/>
</dbReference>
<dbReference type="SUPFAM" id="SSF81901">
    <property type="entry name" value="HCP-like"/>
    <property type="match status" value="1"/>
</dbReference>
<dbReference type="PANTHER" id="PTHR43628:SF1">
    <property type="entry name" value="CHITIN SYNTHASE REGULATORY FACTOR 2-RELATED"/>
    <property type="match status" value="1"/>
</dbReference>
<reference evidence="2" key="1">
    <citation type="journal article" date="2019" name="Int. J. Syst. Evol. Microbiol.">
        <title>The Global Catalogue of Microorganisms (GCM) 10K type strain sequencing project: providing services to taxonomists for standard genome sequencing and annotation.</title>
        <authorList>
            <consortium name="The Broad Institute Genomics Platform"/>
            <consortium name="The Broad Institute Genome Sequencing Center for Infectious Disease"/>
            <person name="Wu L."/>
            <person name="Ma J."/>
        </authorList>
    </citation>
    <scope>NUCLEOTIDE SEQUENCE [LARGE SCALE GENOMIC DNA]</scope>
    <source>
        <strain evidence="2">KACC 12508</strain>
    </source>
</reference>
<dbReference type="InterPro" id="IPR011990">
    <property type="entry name" value="TPR-like_helical_dom_sf"/>
</dbReference>
<sequence length="258" mass="28273">MSTAEYSLPTTKEELAALPAAHWQALLAGAPEILAAWLSAAATLGDCNAQVLLGQMLLDGKGVSPNLTHAYACFVAASEQQQVMAMNMRGRCLEHGWGTQIDPVAAAHWYRGAAEAGLDWGMYNYANLLSRGRGVELNQEQALSWYRKAAEMGHAKSLNLVGRYYEEGIVVEANRSTAFNYYRDSALAGDFRGQYSYACMLAERGRIDEASRWLEKIPATATVAFMNKIANDLLLSAHPGFRAFAEKILAKDFATLRI</sequence>
<organism evidence="1 2">
    <name type="scientific">Herminiimonas glaciei</name>
    <dbReference type="NCBI Taxonomy" id="523788"/>
    <lineage>
        <taxon>Bacteria</taxon>
        <taxon>Pseudomonadati</taxon>
        <taxon>Pseudomonadota</taxon>
        <taxon>Betaproteobacteria</taxon>
        <taxon>Burkholderiales</taxon>
        <taxon>Oxalobacteraceae</taxon>
        <taxon>Herminiimonas</taxon>
    </lineage>
</organism>
<comment type="caution">
    <text evidence="1">The sequence shown here is derived from an EMBL/GenBank/DDBJ whole genome shotgun (WGS) entry which is preliminary data.</text>
</comment>
<dbReference type="SMART" id="SM00671">
    <property type="entry name" value="SEL1"/>
    <property type="match status" value="4"/>
</dbReference>
<protein>
    <submittedName>
        <fullName evidence="1">Tetratricopeptide repeat protein</fullName>
    </submittedName>
</protein>
<dbReference type="EMBL" id="JBHTBU010000002">
    <property type="protein sequence ID" value="MFC7288863.1"/>
    <property type="molecule type" value="Genomic_DNA"/>
</dbReference>
<accession>A0ABW2ICQ0</accession>
<proteinExistence type="predicted"/>
<dbReference type="PANTHER" id="PTHR43628">
    <property type="entry name" value="ACTIVATOR OF C KINASE PROTEIN 1-RELATED"/>
    <property type="match status" value="1"/>
</dbReference>
<dbReference type="InterPro" id="IPR052945">
    <property type="entry name" value="Mitotic_Regulator"/>
</dbReference>